<dbReference type="OrthoDB" id="6184213at2"/>
<dbReference type="GO" id="GO:0005737">
    <property type="term" value="C:cytoplasm"/>
    <property type="evidence" value="ECO:0007669"/>
    <property type="project" value="UniProtKB-SubCell"/>
</dbReference>
<evidence type="ECO:0000259" key="14">
    <source>
        <dbReference type="Pfam" id="PF02770"/>
    </source>
</evidence>
<dbReference type="Proteomes" id="UP000064137">
    <property type="component" value="Chromosome"/>
</dbReference>
<comment type="pathway">
    <text evidence="7">Sulfur metabolism; dibenzothiophene degradation.</text>
</comment>
<evidence type="ECO:0000256" key="9">
    <source>
        <dbReference type="ARBA" id="ARBA00034328"/>
    </source>
</evidence>
<dbReference type="Gene3D" id="1.10.540.10">
    <property type="entry name" value="Acyl-CoA dehydrogenase/oxidase, N-terminal domain"/>
    <property type="match status" value="1"/>
</dbReference>
<protein>
    <recommendedName>
        <fullName evidence="10">Dibenzothiophene monooxygenase</fullName>
        <ecNumber evidence="9">1.14.14.21</ecNumber>
    </recommendedName>
</protein>
<gene>
    <name evidence="17" type="ORF">APT59_08555</name>
</gene>
<dbReference type="AlphaFoldDB" id="A0A0U4P1F9"/>
<dbReference type="Gene3D" id="1.20.140.10">
    <property type="entry name" value="Butyryl-CoA Dehydrogenase, subunit A, domain 3"/>
    <property type="match status" value="1"/>
</dbReference>
<dbReference type="InterPro" id="IPR037069">
    <property type="entry name" value="AcylCoA_DH/ox_N_sf"/>
</dbReference>
<dbReference type="EMBL" id="CP013987">
    <property type="protein sequence ID" value="ALZ84254.1"/>
    <property type="molecule type" value="Genomic_DNA"/>
</dbReference>
<dbReference type="GO" id="GO:0006552">
    <property type="term" value="P:L-leucine catabolic process"/>
    <property type="evidence" value="ECO:0007669"/>
    <property type="project" value="TreeGrafter"/>
</dbReference>
<dbReference type="Gene3D" id="2.40.110.10">
    <property type="entry name" value="Butyryl-CoA Dehydrogenase, subunit A, domain 2"/>
    <property type="match status" value="1"/>
</dbReference>
<evidence type="ECO:0000313" key="18">
    <source>
        <dbReference type="Proteomes" id="UP000064137"/>
    </source>
</evidence>
<dbReference type="GO" id="GO:0008470">
    <property type="term" value="F:3-methylbutanoyl-CoA dehydrogenase activity"/>
    <property type="evidence" value="ECO:0007669"/>
    <property type="project" value="TreeGrafter"/>
</dbReference>
<organism evidence="17 18">
    <name type="scientific">Pseudomonas oryzihabitans</name>
    <dbReference type="NCBI Taxonomy" id="47885"/>
    <lineage>
        <taxon>Bacteria</taxon>
        <taxon>Pseudomonadati</taxon>
        <taxon>Pseudomonadota</taxon>
        <taxon>Gammaproteobacteria</taxon>
        <taxon>Pseudomonadales</taxon>
        <taxon>Pseudomonadaceae</taxon>
        <taxon>Pseudomonas</taxon>
    </lineage>
</organism>
<dbReference type="InterPro" id="IPR013786">
    <property type="entry name" value="AcylCoA_DH/ox_N"/>
</dbReference>
<comment type="similarity">
    <text evidence="8">Belongs to the DszC flavin monooxygenase family.</text>
</comment>
<dbReference type="GO" id="GO:0050660">
    <property type="term" value="F:flavin adenine dinucleotide binding"/>
    <property type="evidence" value="ECO:0007669"/>
    <property type="project" value="InterPro"/>
</dbReference>
<evidence type="ECO:0000256" key="5">
    <source>
        <dbReference type="ARBA" id="ARBA00023002"/>
    </source>
</evidence>
<reference evidence="17 18" key="1">
    <citation type="submission" date="2016-01" db="EMBL/GenBank/DDBJ databases">
        <title>Annotation of Pseudomonas oryzihabitans USDA-ARS-USMARC-56511.</title>
        <authorList>
            <person name="Harhay G.P."/>
            <person name="Harhay D.M."/>
            <person name="Smith T.P.L."/>
            <person name="Bono J.L."/>
            <person name="Heaton M.P."/>
            <person name="Clawson M.L."/>
            <person name="Chitko-Mckown C.G."/>
            <person name="Capik S.F."/>
            <person name="DeDonder K.D."/>
            <person name="Apley M.D."/>
            <person name="Lubbers B.V."/>
            <person name="White B.J."/>
            <person name="Larson R.L."/>
        </authorList>
    </citation>
    <scope>NUCLEOTIDE SEQUENCE [LARGE SCALE GENOMIC DNA]</scope>
    <source>
        <strain evidence="17 18">USDA-ARS-USMARC-56511</strain>
    </source>
</reference>
<dbReference type="PANTHER" id="PTHR43884:SF12">
    <property type="entry name" value="ISOVALERYL-COA DEHYDROGENASE, MITOCHONDRIAL-RELATED"/>
    <property type="match status" value="1"/>
</dbReference>
<evidence type="ECO:0000256" key="1">
    <source>
        <dbReference type="ARBA" id="ARBA00004496"/>
    </source>
</evidence>
<keyword evidence="5" id="KW-0560">Oxidoreductase</keyword>
<proteinExistence type="inferred from homology"/>
<comment type="catalytic activity">
    <reaction evidence="13">
        <text>dibenzothiophene + 2 FMNH2 + 2 O2 = dibenzothiophene 5,5-dioxide + 2 FMN + 2 H2O + 2 H(+)</text>
        <dbReference type="Rhea" id="RHEA:49072"/>
        <dbReference type="ChEBI" id="CHEBI:15377"/>
        <dbReference type="ChEBI" id="CHEBI:15378"/>
        <dbReference type="ChEBI" id="CHEBI:15379"/>
        <dbReference type="ChEBI" id="CHEBI:23681"/>
        <dbReference type="ChEBI" id="CHEBI:57618"/>
        <dbReference type="ChEBI" id="CHEBI:58210"/>
        <dbReference type="ChEBI" id="CHEBI:90356"/>
        <dbReference type="EC" id="1.14.14.21"/>
    </reaction>
</comment>
<dbReference type="Pfam" id="PF02770">
    <property type="entry name" value="Acyl-CoA_dh_M"/>
    <property type="match status" value="1"/>
</dbReference>
<dbReference type="GO" id="GO:0004497">
    <property type="term" value="F:monooxygenase activity"/>
    <property type="evidence" value="ECO:0007669"/>
    <property type="project" value="UniProtKB-KW"/>
</dbReference>
<name>A0A0U4P1F9_9PSED</name>
<evidence type="ECO:0000256" key="6">
    <source>
        <dbReference type="ARBA" id="ARBA00023033"/>
    </source>
</evidence>
<comment type="subcellular location">
    <subcellularLocation>
        <location evidence="1">Cytoplasm</location>
    </subcellularLocation>
</comment>
<comment type="catalytic activity">
    <reaction evidence="11">
        <text>dibenzothiophene + FMNH2 + O2 = dibenzothiophene 5-oxide + FMN + H2O + H(+)</text>
        <dbReference type="Rhea" id="RHEA:49076"/>
        <dbReference type="ChEBI" id="CHEBI:15377"/>
        <dbReference type="ChEBI" id="CHEBI:15378"/>
        <dbReference type="ChEBI" id="CHEBI:15379"/>
        <dbReference type="ChEBI" id="CHEBI:23681"/>
        <dbReference type="ChEBI" id="CHEBI:23683"/>
        <dbReference type="ChEBI" id="CHEBI:57618"/>
        <dbReference type="ChEBI" id="CHEBI:58210"/>
    </reaction>
</comment>
<feature type="domain" description="Acyl-CoA dehydrogenase/oxidase N-terminal" evidence="15">
    <location>
        <begin position="22"/>
        <end position="122"/>
    </location>
</feature>
<dbReference type="Pfam" id="PF02771">
    <property type="entry name" value="Acyl-CoA_dh_N"/>
    <property type="match status" value="1"/>
</dbReference>
<evidence type="ECO:0000256" key="13">
    <source>
        <dbReference type="ARBA" id="ARBA00049456"/>
    </source>
</evidence>
<dbReference type="SUPFAM" id="SSF56645">
    <property type="entry name" value="Acyl-CoA dehydrogenase NM domain-like"/>
    <property type="match status" value="1"/>
</dbReference>
<keyword evidence="2" id="KW-0285">Flavoprotein</keyword>
<evidence type="ECO:0000256" key="3">
    <source>
        <dbReference type="ARBA" id="ARBA00022643"/>
    </source>
</evidence>
<dbReference type="EC" id="1.14.14.21" evidence="9"/>
<dbReference type="InterPro" id="IPR046373">
    <property type="entry name" value="Acyl-CoA_Oxase/DH_mid-dom_sf"/>
</dbReference>
<evidence type="ECO:0000256" key="8">
    <source>
        <dbReference type="ARBA" id="ARBA00034317"/>
    </source>
</evidence>
<comment type="catalytic activity">
    <reaction evidence="12">
        <text>dibenzothiophene 5-oxide + FMNH2 + O2 = dibenzothiophene 5,5-dioxide + FMN + H2O + H(+)</text>
        <dbReference type="Rhea" id="RHEA:49080"/>
        <dbReference type="ChEBI" id="CHEBI:15377"/>
        <dbReference type="ChEBI" id="CHEBI:15378"/>
        <dbReference type="ChEBI" id="CHEBI:15379"/>
        <dbReference type="ChEBI" id="CHEBI:23683"/>
        <dbReference type="ChEBI" id="CHEBI:57618"/>
        <dbReference type="ChEBI" id="CHEBI:58210"/>
        <dbReference type="ChEBI" id="CHEBI:90356"/>
    </reaction>
</comment>
<dbReference type="PIRSF" id="PIRSF016578">
    <property type="entry name" value="HsaA"/>
    <property type="match status" value="1"/>
</dbReference>
<dbReference type="KEGG" id="por:APT59_08555"/>
<dbReference type="InterPro" id="IPR006091">
    <property type="entry name" value="Acyl-CoA_Oxase/DH_mid-dom"/>
</dbReference>
<keyword evidence="6 17" id="KW-0503">Monooxygenase</keyword>
<accession>A0A0U4P1F9</accession>
<evidence type="ECO:0000259" key="16">
    <source>
        <dbReference type="Pfam" id="PF08028"/>
    </source>
</evidence>
<feature type="domain" description="Acyl-CoA oxidase/dehydrogenase middle" evidence="14">
    <location>
        <begin position="141"/>
        <end position="219"/>
    </location>
</feature>
<evidence type="ECO:0000256" key="11">
    <source>
        <dbReference type="ARBA" id="ARBA00047859"/>
    </source>
</evidence>
<dbReference type="InterPro" id="IPR009100">
    <property type="entry name" value="AcylCoA_DH/oxidase_NM_dom_sf"/>
</dbReference>
<dbReference type="RefSeq" id="WP_059314454.1">
    <property type="nucleotide sequence ID" value="NZ_CP013987.1"/>
</dbReference>
<evidence type="ECO:0000256" key="7">
    <source>
        <dbReference type="ARBA" id="ARBA00034307"/>
    </source>
</evidence>
<feature type="domain" description="Acyl-CoA dehydrogenase C-terminal" evidence="16">
    <location>
        <begin position="243"/>
        <end position="382"/>
    </location>
</feature>
<evidence type="ECO:0000256" key="12">
    <source>
        <dbReference type="ARBA" id="ARBA00048445"/>
    </source>
</evidence>
<evidence type="ECO:0000256" key="4">
    <source>
        <dbReference type="ARBA" id="ARBA00022741"/>
    </source>
</evidence>
<keyword evidence="3" id="KW-0288">FMN</keyword>
<dbReference type="InterPro" id="IPR036250">
    <property type="entry name" value="AcylCo_DH-like_C"/>
</dbReference>
<dbReference type="PANTHER" id="PTHR43884">
    <property type="entry name" value="ACYL-COA DEHYDROGENASE"/>
    <property type="match status" value="1"/>
</dbReference>
<evidence type="ECO:0000259" key="15">
    <source>
        <dbReference type="Pfam" id="PF02771"/>
    </source>
</evidence>
<evidence type="ECO:0000256" key="10">
    <source>
        <dbReference type="ARBA" id="ARBA00034345"/>
    </source>
</evidence>
<evidence type="ECO:0000256" key="2">
    <source>
        <dbReference type="ARBA" id="ARBA00022630"/>
    </source>
</evidence>
<dbReference type="Pfam" id="PF08028">
    <property type="entry name" value="Acyl-CoA_dh_2"/>
    <property type="match status" value="1"/>
</dbReference>
<evidence type="ECO:0000313" key="17">
    <source>
        <dbReference type="EMBL" id="ALZ84254.1"/>
    </source>
</evidence>
<dbReference type="InterPro" id="IPR013107">
    <property type="entry name" value="Acyl-CoA_DH_C"/>
</dbReference>
<dbReference type="CDD" id="cd01163">
    <property type="entry name" value="DszC"/>
    <property type="match status" value="1"/>
</dbReference>
<dbReference type="SUPFAM" id="SSF47203">
    <property type="entry name" value="Acyl-CoA dehydrogenase C-terminal domain-like"/>
    <property type="match status" value="1"/>
</dbReference>
<sequence>MNLPARHLPSPHAEAPDYEQLAARFRPLFARIAEGALERERTRTLPYAPIAWLKEAGFGAVRVPQEFGGDGASLPQLVRLLIELAAADSNLPQALRGHFAFVEDRLNAHASASQQVWFERFVAGDLVGNAWTEIGTVKLGEVITRVSQRNGEWRLNGTKYYSTGSLFADWIDVYAQRDDAGGDVIAAIRTDQPGVRQSDDWDGFGQRTTASGTSVFEEVLVEPGNLIDFSTRFTYQTAFYQLVLLAVITGSGQAAVRDFAQEVKARTRVYSHGNASAASADPQVQQVVGKASAFVYAAEAATLQAAAAAQAAFAARYAEDAAAEHEANVAAELESAQAQSAVADLVLRATSDLFNALGASATSTTKGLDRHWRNARTAASHNPLIYKERIVGAWEIEGHEPTFVWQIGDGSKHV</sequence>
<keyword evidence="4" id="KW-0547">Nucleotide-binding</keyword>